<name>A0A6P7KJ71_9TELE</name>
<feature type="region of interest" description="Disordered" evidence="7">
    <location>
        <begin position="441"/>
        <end position="513"/>
    </location>
</feature>
<dbReference type="RefSeq" id="XP_028289594.1">
    <property type="nucleotide sequence ID" value="XM_028433793.1"/>
</dbReference>
<accession>A0A6P7KJ71</accession>
<dbReference type="SUPFAM" id="SSF54236">
    <property type="entry name" value="Ubiquitin-like"/>
    <property type="match status" value="1"/>
</dbReference>
<dbReference type="AlphaFoldDB" id="A0A6P7KJ71"/>
<dbReference type="InterPro" id="IPR001012">
    <property type="entry name" value="UBX_dom"/>
</dbReference>
<sequence>MRWFEGSIPDAINSAKQRGFVFVVVITGDDEQSAQLMSSWEDDRVSEAARNCCVAIRVDAKSDTCVQFSQIYPVVCIPSSFFIGENGIPLEVIAGSVPAEELLKRISRVKQMHAQEIGSGAALTCDLVENSPHDSTGTEPGSAAAAPVKQTAVTTESAAVPEAAKASLSSVVNNGSCSATDTCAENIQGSESEENLEAKVERLTKKLEERREQKKKGEEVNEIKKEIERRKTGKDMQDFKKKQEEDKTKRLLEERNREKAEEKAARERVRQQIAMDRADRASRYAKQQEEEALTKQALLRTREAEQKARMEALVRERSTTARIQFRLPDGSSFTNQFPSHSRLQEAWNFAVQEVGNRYGNFSLATMFPRREFTSEDLNKTLLELELAPSASVVLLPQSGRATNTVVQSSGGGIWAVLGTILYPLLAVWRFLSSLMLPTPSASTAPARASAQQSSSFNNSSSATNKANRETLSKHTAENRPKDFKNDGKICRLRTQEDSEDDNNTWNGNSTQQM</sequence>
<feature type="compositionally biased region" description="Basic and acidic residues" evidence="7">
    <location>
        <begin position="466"/>
        <end position="496"/>
    </location>
</feature>
<evidence type="ECO:0000256" key="1">
    <source>
        <dbReference type="ARBA" id="ARBA00004406"/>
    </source>
</evidence>
<comment type="function">
    <text evidence="6">Involved in endoplasmic reticulum-associated protein degradation (ERAD). Acts as a platform to recruit both UBQLN1 and VCP to the ER during ERAD.</text>
</comment>
<evidence type="ECO:0000256" key="6">
    <source>
        <dbReference type="ARBA" id="ARBA00046062"/>
    </source>
</evidence>
<dbReference type="CDD" id="cd16117">
    <property type="entry name" value="UBX_UBXN4"/>
    <property type="match status" value="1"/>
</dbReference>
<dbReference type="InterPro" id="IPR029071">
    <property type="entry name" value="Ubiquitin-like_domsf"/>
</dbReference>
<dbReference type="SMART" id="SM00166">
    <property type="entry name" value="UBX"/>
    <property type="match status" value="1"/>
</dbReference>
<feature type="compositionally biased region" description="Polar residues" evidence="7">
    <location>
        <begin position="503"/>
        <end position="513"/>
    </location>
</feature>
<evidence type="ECO:0000313" key="10">
    <source>
        <dbReference type="RefSeq" id="XP_028289594.1"/>
    </source>
</evidence>
<protein>
    <recommendedName>
        <fullName evidence="4">UBX domain-containing protein 4</fullName>
    </recommendedName>
    <alternativeName>
        <fullName evidence="5">UBX domain-containing protein 2</fullName>
    </alternativeName>
</protein>
<dbReference type="GO" id="GO:0006986">
    <property type="term" value="P:response to unfolded protein"/>
    <property type="evidence" value="ECO:0007669"/>
    <property type="project" value="UniProtKB-KW"/>
</dbReference>
<feature type="region of interest" description="Disordered" evidence="7">
    <location>
        <begin position="228"/>
        <end position="267"/>
    </location>
</feature>
<dbReference type="PANTHER" id="PTHR46424:SF1">
    <property type="entry name" value="UBX DOMAIN-CONTAINING PROTEIN 4"/>
    <property type="match status" value="1"/>
</dbReference>
<evidence type="ECO:0000256" key="4">
    <source>
        <dbReference type="ARBA" id="ARBA00040925"/>
    </source>
</evidence>
<keyword evidence="9" id="KW-1185">Reference proteome</keyword>
<gene>
    <name evidence="10" type="primary">ubxn4</name>
</gene>
<dbReference type="Gene3D" id="3.10.20.90">
    <property type="entry name" value="Phosphatidylinositol 3-kinase Catalytic Subunit, Chain A, domain 1"/>
    <property type="match status" value="1"/>
</dbReference>
<dbReference type="Proteomes" id="UP000515145">
    <property type="component" value="Chromosome 21"/>
</dbReference>
<evidence type="ECO:0000313" key="9">
    <source>
        <dbReference type="Proteomes" id="UP000515145"/>
    </source>
</evidence>
<dbReference type="GeneID" id="114453865"/>
<reference evidence="10" key="1">
    <citation type="submission" date="2025-08" db="UniProtKB">
        <authorList>
            <consortium name="RefSeq"/>
        </authorList>
    </citation>
    <scope>IDENTIFICATION</scope>
</reference>
<organism evidence="9 10">
    <name type="scientific">Parambassis ranga</name>
    <name type="common">Indian glassy fish</name>
    <dbReference type="NCBI Taxonomy" id="210632"/>
    <lineage>
        <taxon>Eukaryota</taxon>
        <taxon>Metazoa</taxon>
        <taxon>Chordata</taxon>
        <taxon>Craniata</taxon>
        <taxon>Vertebrata</taxon>
        <taxon>Euteleostomi</taxon>
        <taxon>Actinopterygii</taxon>
        <taxon>Neopterygii</taxon>
        <taxon>Teleostei</taxon>
        <taxon>Neoteleostei</taxon>
        <taxon>Acanthomorphata</taxon>
        <taxon>Ovalentaria</taxon>
        <taxon>Ambassidae</taxon>
        <taxon>Parambassis</taxon>
    </lineage>
</organism>
<dbReference type="Pfam" id="PF23187">
    <property type="entry name" value="UBX7_N"/>
    <property type="match status" value="1"/>
</dbReference>
<feature type="compositionally biased region" description="Low complexity" evidence="7">
    <location>
        <begin position="441"/>
        <end position="464"/>
    </location>
</feature>
<dbReference type="InParanoid" id="A0A6P7KJ71"/>
<dbReference type="Gene3D" id="3.40.30.10">
    <property type="entry name" value="Glutaredoxin"/>
    <property type="match status" value="1"/>
</dbReference>
<evidence type="ECO:0000256" key="5">
    <source>
        <dbReference type="ARBA" id="ARBA00041575"/>
    </source>
</evidence>
<dbReference type="GO" id="GO:0036503">
    <property type="term" value="P:ERAD pathway"/>
    <property type="evidence" value="ECO:0007669"/>
    <property type="project" value="TreeGrafter"/>
</dbReference>
<evidence type="ECO:0000256" key="2">
    <source>
        <dbReference type="ARBA" id="ARBA00023230"/>
    </source>
</evidence>
<dbReference type="Pfam" id="PF00789">
    <property type="entry name" value="UBX"/>
    <property type="match status" value="1"/>
</dbReference>
<proteinExistence type="predicted"/>
<keyword evidence="2" id="KW-0834">Unfolded protein response</keyword>
<evidence type="ECO:0000259" key="8">
    <source>
        <dbReference type="PROSITE" id="PS50033"/>
    </source>
</evidence>
<dbReference type="OrthoDB" id="2445133at2759"/>
<dbReference type="PANTHER" id="PTHR46424">
    <property type="entry name" value="UBX DOMAIN-CONTAINING PROTEIN 4"/>
    <property type="match status" value="1"/>
</dbReference>
<dbReference type="GO" id="GO:0005789">
    <property type="term" value="C:endoplasmic reticulum membrane"/>
    <property type="evidence" value="ECO:0007669"/>
    <property type="project" value="UniProtKB-SubCell"/>
</dbReference>
<dbReference type="PROSITE" id="PS50033">
    <property type="entry name" value="UBX"/>
    <property type="match status" value="1"/>
</dbReference>
<dbReference type="CTD" id="23190"/>
<dbReference type="InterPro" id="IPR036249">
    <property type="entry name" value="Thioredoxin-like_sf"/>
</dbReference>
<feature type="domain" description="UBX" evidence="8">
    <location>
        <begin position="316"/>
        <end position="394"/>
    </location>
</feature>
<comment type="subcellular location">
    <subcellularLocation>
        <location evidence="1">Endoplasmic reticulum membrane</location>
        <topology evidence="1">Peripheral membrane protein</topology>
    </subcellularLocation>
</comment>
<evidence type="ECO:0000256" key="3">
    <source>
        <dbReference type="ARBA" id="ARBA00038812"/>
    </source>
</evidence>
<comment type="subunit">
    <text evidence="3">Directly interacts with VCP. Interacts with UBQLN1. Forms a complex with VCP and UBQLN1.</text>
</comment>
<evidence type="ECO:0000256" key="7">
    <source>
        <dbReference type="SAM" id="MobiDB-lite"/>
    </source>
</evidence>
<dbReference type="SUPFAM" id="SSF52833">
    <property type="entry name" value="Thioredoxin-like"/>
    <property type="match status" value="1"/>
</dbReference>